<evidence type="ECO:0008006" key="3">
    <source>
        <dbReference type="Google" id="ProtNLM"/>
    </source>
</evidence>
<gene>
    <name evidence="2" type="ordered locus">Daro_1578</name>
</gene>
<dbReference type="InterPro" id="IPR058248">
    <property type="entry name" value="Lxx211020-like"/>
</dbReference>
<dbReference type="STRING" id="159087.Daro_1578"/>
<dbReference type="OrthoDB" id="9796962at2"/>
<organism evidence="2">
    <name type="scientific">Dechloromonas aromatica (strain RCB)</name>
    <dbReference type="NCBI Taxonomy" id="159087"/>
    <lineage>
        <taxon>Bacteria</taxon>
        <taxon>Pseudomonadati</taxon>
        <taxon>Pseudomonadota</taxon>
        <taxon>Betaproteobacteria</taxon>
        <taxon>Rhodocyclales</taxon>
        <taxon>Azonexaceae</taxon>
        <taxon>Dechloromonas</taxon>
    </lineage>
</organism>
<keyword evidence="1" id="KW-0732">Signal</keyword>
<dbReference type="SUPFAM" id="SSF110087">
    <property type="entry name" value="DR1885-like metal-binding protein"/>
    <property type="match status" value="1"/>
</dbReference>
<dbReference type="Gene3D" id="2.60.40.1890">
    <property type="entry name" value="PCu(A)C copper chaperone"/>
    <property type="match status" value="1"/>
</dbReference>
<dbReference type="eggNOG" id="COG2847">
    <property type="taxonomic scope" value="Bacteria"/>
</dbReference>
<dbReference type="PANTHER" id="PTHR36302:SF1">
    <property type="entry name" value="COPPER CHAPERONE PCU(A)C"/>
    <property type="match status" value="1"/>
</dbReference>
<proteinExistence type="predicted"/>
<dbReference type="PANTHER" id="PTHR36302">
    <property type="entry name" value="BLR7088 PROTEIN"/>
    <property type="match status" value="1"/>
</dbReference>
<feature type="chain" id="PRO_5004233521" description="Copper chaperone PCu(A)C" evidence="1">
    <location>
        <begin position="26"/>
        <end position="160"/>
    </location>
</feature>
<sequence>MMESEAMKQLSMFAAGLMFSAGVFAGAADNVSVQDPYVRLAPPNAPATGAFMVIKNNGDKDVKVLKADNPVSKVTELHTHLNEGGVMKMRPVPGIDIKAKGEAVLKPGGLHIMLIDLKAPMKEGDVVPITLTFEDGSAKQVDAKVVRPMAAGMPVMDHKH</sequence>
<evidence type="ECO:0000256" key="1">
    <source>
        <dbReference type="SAM" id="SignalP"/>
    </source>
</evidence>
<feature type="signal peptide" evidence="1">
    <location>
        <begin position="1"/>
        <end position="25"/>
    </location>
</feature>
<protein>
    <recommendedName>
        <fullName evidence="3">Copper chaperone PCu(A)C</fullName>
    </recommendedName>
</protein>
<dbReference type="EMBL" id="CP000089">
    <property type="protein sequence ID" value="AAZ46327.1"/>
    <property type="molecule type" value="Genomic_DNA"/>
</dbReference>
<reference evidence="2" key="1">
    <citation type="submission" date="2005-08" db="EMBL/GenBank/DDBJ databases">
        <title>Complete sequence of Dechloromonas aromatica RCB.</title>
        <authorList>
            <person name="Salinero K.K."/>
            <person name="Copeland A."/>
            <person name="Lucas S."/>
            <person name="Lapidus A."/>
            <person name="Barry K."/>
            <person name="Detter J.C."/>
            <person name="Glavina T."/>
            <person name="Hammon N."/>
            <person name="Israni S."/>
            <person name="Pitluck S."/>
            <person name="Di Bartolo G."/>
            <person name="Trong S."/>
            <person name="Schmutz J."/>
            <person name="Larimer F."/>
            <person name="Land M."/>
            <person name="Ivanova N."/>
            <person name="Richardson P."/>
        </authorList>
    </citation>
    <scope>NUCLEOTIDE SEQUENCE</scope>
    <source>
        <strain evidence="2">RCB</strain>
    </source>
</reference>
<evidence type="ECO:0000313" key="2">
    <source>
        <dbReference type="EMBL" id="AAZ46327.1"/>
    </source>
</evidence>
<dbReference type="InterPro" id="IPR036182">
    <property type="entry name" value="PCuAC_sf"/>
</dbReference>
<dbReference type="KEGG" id="dar:Daro_1578"/>
<dbReference type="HOGENOM" id="CLU_100939_1_2_4"/>
<dbReference type="Pfam" id="PF04314">
    <property type="entry name" value="PCuAC"/>
    <property type="match status" value="1"/>
</dbReference>
<accession>Q47FQ4</accession>
<name>Q47FQ4_DECAR</name>
<dbReference type="AlphaFoldDB" id="Q47FQ4"/>
<dbReference type="InterPro" id="IPR007410">
    <property type="entry name" value="LpqE-like"/>
</dbReference>